<dbReference type="InterPro" id="IPR036390">
    <property type="entry name" value="WH_DNA-bd_sf"/>
</dbReference>
<dbReference type="PRINTS" id="PR00056">
    <property type="entry name" value="HSFDOMAIN"/>
</dbReference>
<dbReference type="SUPFAM" id="SSF46785">
    <property type="entry name" value="Winged helix' DNA-binding domain"/>
    <property type="match status" value="1"/>
</dbReference>
<proteinExistence type="inferred from homology"/>
<dbReference type="SMART" id="SM00415">
    <property type="entry name" value="HSF"/>
    <property type="match status" value="1"/>
</dbReference>
<name>A0A9W9FQR6_9EURO</name>
<gene>
    <name evidence="8" type="ORF">NUU61_001664</name>
</gene>
<protein>
    <recommendedName>
        <fullName evidence="7">HSF-type DNA-binding domain-containing protein</fullName>
    </recommendedName>
</protein>
<feature type="compositionally biased region" description="Acidic residues" evidence="6">
    <location>
        <begin position="273"/>
        <end position="284"/>
    </location>
</feature>
<dbReference type="RefSeq" id="XP_056513313.1">
    <property type="nucleotide sequence ID" value="XM_056652246.1"/>
</dbReference>
<dbReference type="GeneID" id="81391414"/>
<feature type="region of interest" description="Disordered" evidence="6">
    <location>
        <begin position="617"/>
        <end position="780"/>
    </location>
</feature>
<evidence type="ECO:0000256" key="3">
    <source>
        <dbReference type="ARBA" id="ARBA00023125"/>
    </source>
</evidence>
<keyword evidence="3" id="KW-0238">DNA-binding</keyword>
<evidence type="ECO:0000256" key="4">
    <source>
        <dbReference type="ARBA" id="ARBA00023242"/>
    </source>
</evidence>
<feature type="region of interest" description="Disordered" evidence="6">
    <location>
        <begin position="218"/>
        <end position="237"/>
    </location>
</feature>
<dbReference type="GO" id="GO:0043565">
    <property type="term" value="F:sequence-specific DNA binding"/>
    <property type="evidence" value="ECO:0007669"/>
    <property type="project" value="InterPro"/>
</dbReference>
<feature type="domain" description="HSF-type DNA-binding" evidence="7">
    <location>
        <begin position="145"/>
        <end position="252"/>
    </location>
</feature>
<dbReference type="PANTHER" id="PTHR10015:SF427">
    <property type="entry name" value="HEAT SHOCK FACTOR PROTEIN"/>
    <property type="match status" value="1"/>
</dbReference>
<dbReference type="Proteomes" id="UP001141434">
    <property type="component" value="Unassembled WGS sequence"/>
</dbReference>
<evidence type="ECO:0000256" key="5">
    <source>
        <dbReference type="RuleBase" id="RU004020"/>
    </source>
</evidence>
<comment type="subcellular location">
    <subcellularLocation>
        <location evidence="1">Nucleus</location>
    </subcellularLocation>
</comment>
<accession>A0A9W9FQR6</accession>
<feature type="compositionally biased region" description="Low complexity" evidence="6">
    <location>
        <begin position="665"/>
        <end position="679"/>
    </location>
</feature>
<dbReference type="OrthoDB" id="60033at2759"/>
<evidence type="ECO:0000313" key="9">
    <source>
        <dbReference type="Proteomes" id="UP001141434"/>
    </source>
</evidence>
<feature type="compositionally biased region" description="Polar residues" evidence="6">
    <location>
        <begin position="711"/>
        <end position="722"/>
    </location>
</feature>
<dbReference type="Pfam" id="PF00447">
    <property type="entry name" value="HSF_DNA-bind"/>
    <property type="match status" value="1"/>
</dbReference>
<dbReference type="PANTHER" id="PTHR10015">
    <property type="entry name" value="HEAT SHOCK TRANSCRIPTION FACTOR"/>
    <property type="match status" value="1"/>
</dbReference>
<feature type="compositionally biased region" description="Polar residues" evidence="6">
    <location>
        <begin position="748"/>
        <end position="757"/>
    </location>
</feature>
<sequence length="780" mass="85264">MSSQGMTRKRPAPGTAPVVHPQLGAVPNFPSNPGSQLSNDQFLQWGQNPSANAMNASFPDPSLNTVGYTTNQDIPAAAGSNQLARRQAPNQLVSRNRGYEQPPTQYTDHGANPQTGESGAWGESLEQLYQRALTAKREAQSKRKQIPPFVQKLSSFLDESKNTDLIRWSDDGNSFIVLDEDEFARTLIPELFKHNNYASFVRQLNMYGFHKKVGLSDNSMRASERKNKSPSEYANPYFKRGHPDLLWLIQKPKNTPGHASKSSKGGTRVKTEDVDENDLDEFGDDGAPVSRDDRARPRQLSLITDSSMPNEQLSGVYRELQAIRQQQQIISNTITRLRKEHEQLYAQAANFQEQHTRHENSINAILTFLATVYNRSLQGQEGPQNLANSFAGAISQDQGNIVDVDDYPLDALGAMNSPPAQRTMKKQPLLLKAPPGTDENGRANTVSPAASGPYDTRSRGHARQPSATQPGHVEEVFDNSPRQSNPTVPPGQMDDSFPQRDIMSAIQNSNARNGVPTSFSEFPNVLSSLETSGGNVPLTPNQRADMLRLMANETNTADPNAGVSPNNALMTPNPPPMPQNYSGRLANTRQEIDNLVKMQAEQDRSVQNLTNLLQPLSPNGTIPGLDHDGNVPPPPLDLDQIFNNDYFTDLGDTENDPKKSSLDFGDNTTGQPPGTGTNTHEPVGAAQPDDGDTNDLFDFDHIPNDGDLFDASNQGQGHSTYNYGFDGTGFDGESAPGNQDSGRVIEQLTDSETTSPAATLDDNPDEAAEDGGSTKRRRRA</sequence>
<keyword evidence="4" id="KW-0539">Nucleus</keyword>
<dbReference type="InterPro" id="IPR036388">
    <property type="entry name" value="WH-like_DNA-bd_sf"/>
</dbReference>
<feature type="region of interest" description="Disordered" evidence="6">
    <location>
        <begin position="251"/>
        <end position="294"/>
    </location>
</feature>
<evidence type="ECO:0000313" key="8">
    <source>
        <dbReference type="EMBL" id="KAJ5104317.1"/>
    </source>
</evidence>
<feature type="compositionally biased region" description="Polar residues" evidence="6">
    <location>
        <begin position="29"/>
        <end position="41"/>
    </location>
</feature>
<dbReference type="Gene3D" id="1.10.10.10">
    <property type="entry name" value="Winged helix-like DNA-binding domain superfamily/Winged helix DNA-binding domain"/>
    <property type="match status" value="1"/>
</dbReference>
<evidence type="ECO:0000256" key="1">
    <source>
        <dbReference type="ARBA" id="ARBA00004123"/>
    </source>
</evidence>
<evidence type="ECO:0000256" key="2">
    <source>
        <dbReference type="ARBA" id="ARBA00006403"/>
    </source>
</evidence>
<reference evidence="8" key="2">
    <citation type="journal article" date="2023" name="IMA Fungus">
        <title>Comparative genomic study of the Penicillium genus elucidates a diverse pangenome and 15 lateral gene transfer events.</title>
        <authorList>
            <person name="Petersen C."/>
            <person name="Sorensen T."/>
            <person name="Nielsen M.R."/>
            <person name="Sondergaard T.E."/>
            <person name="Sorensen J.L."/>
            <person name="Fitzpatrick D.A."/>
            <person name="Frisvad J.C."/>
            <person name="Nielsen K.L."/>
        </authorList>
    </citation>
    <scope>NUCLEOTIDE SEQUENCE</scope>
    <source>
        <strain evidence="8">IBT 34128</strain>
    </source>
</reference>
<comment type="caution">
    <text evidence="8">The sequence shown here is derived from an EMBL/GenBank/DDBJ whole genome shotgun (WGS) entry which is preliminary data.</text>
</comment>
<dbReference type="GO" id="GO:0005634">
    <property type="term" value="C:nucleus"/>
    <property type="evidence" value="ECO:0007669"/>
    <property type="project" value="UniProtKB-SubCell"/>
</dbReference>
<dbReference type="EMBL" id="JAPMSZ010000004">
    <property type="protein sequence ID" value="KAJ5104317.1"/>
    <property type="molecule type" value="Genomic_DNA"/>
</dbReference>
<organism evidence="8 9">
    <name type="scientific">Penicillium alfredii</name>
    <dbReference type="NCBI Taxonomy" id="1506179"/>
    <lineage>
        <taxon>Eukaryota</taxon>
        <taxon>Fungi</taxon>
        <taxon>Dikarya</taxon>
        <taxon>Ascomycota</taxon>
        <taxon>Pezizomycotina</taxon>
        <taxon>Eurotiomycetes</taxon>
        <taxon>Eurotiomycetidae</taxon>
        <taxon>Eurotiales</taxon>
        <taxon>Aspergillaceae</taxon>
        <taxon>Penicillium</taxon>
    </lineage>
</organism>
<evidence type="ECO:0000256" key="6">
    <source>
        <dbReference type="SAM" id="MobiDB-lite"/>
    </source>
</evidence>
<comment type="similarity">
    <text evidence="2 5">Belongs to the HSF family.</text>
</comment>
<keyword evidence="9" id="KW-1185">Reference proteome</keyword>
<dbReference type="AlphaFoldDB" id="A0A9W9FQR6"/>
<feature type="region of interest" description="Disordered" evidence="6">
    <location>
        <begin position="412"/>
        <end position="498"/>
    </location>
</feature>
<feature type="region of interest" description="Disordered" evidence="6">
    <location>
        <begin position="1"/>
        <end position="41"/>
    </location>
</feature>
<evidence type="ECO:0000259" key="7">
    <source>
        <dbReference type="SMART" id="SM00415"/>
    </source>
</evidence>
<dbReference type="FunFam" id="1.10.10.10:FF:000173">
    <property type="entry name" value="Heat shock transcription factor Hsf1"/>
    <property type="match status" value="1"/>
</dbReference>
<reference evidence="8" key="1">
    <citation type="submission" date="2022-11" db="EMBL/GenBank/DDBJ databases">
        <authorList>
            <person name="Petersen C."/>
        </authorList>
    </citation>
    <scope>NUCLEOTIDE SEQUENCE</scope>
    <source>
        <strain evidence="8">IBT 34128</strain>
    </source>
</reference>
<dbReference type="InterPro" id="IPR000232">
    <property type="entry name" value="HSF_DNA-bd"/>
</dbReference>
<dbReference type="GO" id="GO:0003700">
    <property type="term" value="F:DNA-binding transcription factor activity"/>
    <property type="evidence" value="ECO:0007669"/>
    <property type="project" value="InterPro"/>
</dbReference>